<gene>
    <name evidence="1" type="ORF">MVEN_02210100</name>
</gene>
<comment type="caution">
    <text evidence="1">The sequence shown here is derived from an EMBL/GenBank/DDBJ whole genome shotgun (WGS) entry which is preliminary data.</text>
</comment>
<protein>
    <submittedName>
        <fullName evidence="1">Uncharacterized protein</fullName>
    </submittedName>
</protein>
<keyword evidence="2" id="KW-1185">Reference proteome</keyword>
<dbReference type="AlphaFoldDB" id="A0A8H7CGK0"/>
<dbReference type="Proteomes" id="UP000620124">
    <property type="component" value="Unassembled WGS sequence"/>
</dbReference>
<accession>A0A8H7CGK0</accession>
<reference evidence="1" key="1">
    <citation type="submission" date="2020-05" db="EMBL/GenBank/DDBJ databases">
        <title>Mycena genomes resolve the evolution of fungal bioluminescence.</title>
        <authorList>
            <person name="Tsai I.J."/>
        </authorList>
    </citation>
    <scope>NUCLEOTIDE SEQUENCE</scope>
    <source>
        <strain evidence="1">CCC161011</strain>
    </source>
</reference>
<dbReference type="EMBL" id="JACAZI010000024">
    <property type="protein sequence ID" value="KAF7335561.1"/>
    <property type="molecule type" value="Genomic_DNA"/>
</dbReference>
<evidence type="ECO:0000313" key="2">
    <source>
        <dbReference type="Proteomes" id="UP000620124"/>
    </source>
</evidence>
<sequence length="159" mass="16998">MALQTSDLEKFVNDNLDLSKASDSEEVHVMTARDVDYPFIFDVNVPLGGAGAWALRGSVDANLAMDAQLFYKNPILSPIAVADVKGNLADGIAVVFNTAGVKGQAKVYTSDKWVYINLAATTVGGTYGPSDFKLFPLPVDQSTNPVELDPGSATQDWLN</sequence>
<dbReference type="OrthoDB" id="2927476at2759"/>
<proteinExistence type="predicted"/>
<evidence type="ECO:0000313" key="1">
    <source>
        <dbReference type="EMBL" id="KAF7335561.1"/>
    </source>
</evidence>
<organism evidence="1 2">
    <name type="scientific">Mycena venus</name>
    <dbReference type="NCBI Taxonomy" id="2733690"/>
    <lineage>
        <taxon>Eukaryota</taxon>
        <taxon>Fungi</taxon>
        <taxon>Dikarya</taxon>
        <taxon>Basidiomycota</taxon>
        <taxon>Agaricomycotina</taxon>
        <taxon>Agaricomycetes</taxon>
        <taxon>Agaricomycetidae</taxon>
        <taxon>Agaricales</taxon>
        <taxon>Marasmiineae</taxon>
        <taxon>Mycenaceae</taxon>
        <taxon>Mycena</taxon>
    </lineage>
</organism>
<name>A0A8H7CGK0_9AGAR</name>